<dbReference type="Pfam" id="PF11754">
    <property type="entry name" value="Velvet"/>
    <property type="match status" value="1"/>
</dbReference>
<protein>
    <recommendedName>
        <fullName evidence="5">Velvet domain-containing protein</fullName>
    </recommendedName>
</protein>
<comment type="subcellular location">
    <subcellularLocation>
        <location evidence="1">Nucleus</location>
    </subcellularLocation>
</comment>
<keyword evidence="4" id="KW-0539">Nucleus</keyword>
<keyword evidence="2" id="KW-0805">Transcription regulation</keyword>
<feature type="domain" description="Velvet" evidence="5">
    <location>
        <begin position="14"/>
        <end position="223"/>
    </location>
</feature>
<dbReference type="Proteomes" id="UP000076727">
    <property type="component" value="Unassembled WGS sequence"/>
</dbReference>
<accession>A0A165SHD7</accession>
<dbReference type="InterPro" id="IPR021740">
    <property type="entry name" value="Velvet"/>
</dbReference>
<feature type="non-terminal residue" evidence="6">
    <location>
        <position position="1"/>
    </location>
</feature>
<organism evidence="6 7">
    <name type="scientific">Daedalea quercina L-15889</name>
    <dbReference type="NCBI Taxonomy" id="1314783"/>
    <lineage>
        <taxon>Eukaryota</taxon>
        <taxon>Fungi</taxon>
        <taxon>Dikarya</taxon>
        <taxon>Basidiomycota</taxon>
        <taxon>Agaricomycotina</taxon>
        <taxon>Agaricomycetes</taxon>
        <taxon>Polyporales</taxon>
        <taxon>Fomitopsis</taxon>
    </lineage>
</organism>
<proteinExistence type="predicted"/>
<dbReference type="OrthoDB" id="5599552at2759"/>
<evidence type="ECO:0000256" key="2">
    <source>
        <dbReference type="ARBA" id="ARBA00023015"/>
    </source>
</evidence>
<dbReference type="STRING" id="1314783.A0A165SHD7"/>
<dbReference type="PANTHER" id="PTHR33572:SF3">
    <property type="entry name" value="VELVET COMPLEX SUBUNIT B"/>
    <property type="match status" value="1"/>
</dbReference>
<evidence type="ECO:0000256" key="3">
    <source>
        <dbReference type="ARBA" id="ARBA00023163"/>
    </source>
</evidence>
<dbReference type="EMBL" id="KV429043">
    <property type="protein sequence ID" value="KZT71993.1"/>
    <property type="molecule type" value="Genomic_DNA"/>
</dbReference>
<gene>
    <name evidence="6" type="ORF">DAEQUDRAFT_665017</name>
</gene>
<keyword evidence="3" id="KW-0804">Transcription</keyword>
<dbReference type="AlphaFoldDB" id="A0A165SHD7"/>
<evidence type="ECO:0000259" key="5">
    <source>
        <dbReference type="PROSITE" id="PS51821"/>
    </source>
</evidence>
<dbReference type="GO" id="GO:0005634">
    <property type="term" value="C:nucleus"/>
    <property type="evidence" value="ECO:0007669"/>
    <property type="project" value="UniProtKB-SubCell"/>
</dbReference>
<dbReference type="InterPro" id="IPR038491">
    <property type="entry name" value="Velvet_dom_sf"/>
</dbReference>
<evidence type="ECO:0000256" key="4">
    <source>
        <dbReference type="ARBA" id="ARBA00023242"/>
    </source>
</evidence>
<name>A0A165SHD7_9APHY</name>
<dbReference type="PANTHER" id="PTHR33572">
    <property type="entry name" value="SPORE DEVELOPMENT REGULATOR VOSA"/>
    <property type="match status" value="1"/>
</dbReference>
<dbReference type="InterPro" id="IPR037525">
    <property type="entry name" value="Velvet_dom"/>
</dbReference>
<dbReference type="PROSITE" id="PS51821">
    <property type="entry name" value="VELVET"/>
    <property type="match status" value="1"/>
</dbReference>
<sequence>INRPVHLVSGPLVNHTIRAELDELQKADLGRKCGNKDRRTLDPPPVVRIKLFEIINEGTSDETEQAILISDAGYALAYGFICLVDIFPWPPPSHASDSRSQQTRSQDTAQAVIDGVPIAEQDSCTQAFVGATFISASCLIYEGKQTLLFVFPDIACSVDGIFLIRYRALNLFSYMLETERLPILAECWGGPVTIWPTKDFPGLAESTDLTKACLFLDPRRSTHILRSISHASVSP</sequence>
<keyword evidence="7" id="KW-1185">Reference proteome</keyword>
<dbReference type="Gene3D" id="2.60.40.3960">
    <property type="entry name" value="Velvet domain"/>
    <property type="match status" value="1"/>
</dbReference>
<evidence type="ECO:0000313" key="7">
    <source>
        <dbReference type="Proteomes" id="UP000076727"/>
    </source>
</evidence>
<evidence type="ECO:0000256" key="1">
    <source>
        <dbReference type="ARBA" id="ARBA00004123"/>
    </source>
</evidence>
<reference evidence="6 7" key="1">
    <citation type="journal article" date="2016" name="Mol. Biol. Evol.">
        <title>Comparative Genomics of Early-Diverging Mushroom-Forming Fungi Provides Insights into the Origins of Lignocellulose Decay Capabilities.</title>
        <authorList>
            <person name="Nagy L.G."/>
            <person name="Riley R."/>
            <person name="Tritt A."/>
            <person name="Adam C."/>
            <person name="Daum C."/>
            <person name="Floudas D."/>
            <person name="Sun H."/>
            <person name="Yadav J.S."/>
            <person name="Pangilinan J."/>
            <person name="Larsson K.H."/>
            <person name="Matsuura K."/>
            <person name="Barry K."/>
            <person name="Labutti K."/>
            <person name="Kuo R."/>
            <person name="Ohm R.A."/>
            <person name="Bhattacharya S.S."/>
            <person name="Shirouzu T."/>
            <person name="Yoshinaga Y."/>
            <person name="Martin F.M."/>
            <person name="Grigoriev I.V."/>
            <person name="Hibbett D.S."/>
        </authorList>
    </citation>
    <scope>NUCLEOTIDE SEQUENCE [LARGE SCALE GENOMIC DNA]</scope>
    <source>
        <strain evidence="6 7">L-15889</strain>
    </source>
</reference>
<evidence type="ECO:0000313" key="6">
    <source>
        <dbReference type="EMBL" id="KZT71993.1"/>
    </source>
</evidence>